<protein>
    <submittedName>
        <fullName evidence="8">Uncharacterized protein</fullName>
    </submittedName>
</protein>
<feature type="signal peptide" evidence="5">
    <location>
        <begin position="1"/>
        <end position="26"/>
    </location>
</feature>
<comment type="caution">
    <text evidence="8">The sequence shown here is derived from an EMBL/GenBank/DDBJ whole genome shotgun (WGS) entry which is preliminary data.</text>
</comment>
<keyword evidence="9" id="KW-1185">Reference proteome</keyword>
<sequence>MALVRETNWSALLVLLSCFCLEFGSAADTITAAKFIKDRETIISDGGKFKLGFFSPEILPIAMLEYDGNLVVLDSQKRTLWTSNVTNSVSNSSAQLLDSGNFVLKENTTGIVMWESFQNPSDTFLQKMKVSTNVKTGNKVQLTSWKSPSDPSTGTFSAGIDFHSLPEIFIWNASSPYWRSGPWNGQIFIGIPNMNSVYLDGFALVDDKEGTYYLDFAFSNDSVISNFVLKSQGNIVQPYYNGENWEVGWSSLESECDVYGKCGAFGSCNSQNSPACSCLRGFEPKNIEEWNRENWTSGCVRRTPLQCERVKTGGEGKQDGFLKLKTMKVPAFADWSSAFEDKCRTQCLENCSCLAYAYDSGIGCMSWTGNLTDLQKFSSGGVDFYVRVAYSELARKKEKEMPLFNKSQEYPNFPDEKNLGDNISHVKLEELPVFRLKELASATNNFHHSNKLGQGGFGPVYRRLYVPEYAMEGRFSEKSDVFSFGVLFLEMISGRRNTSFYQDEQNISLLAFAFSGVLQKGRYMGLLTAATKTATKGDDDDNDGDGDGDGADGVGVDGTSADGTAND</sequence>
<accession>A0A6A1UGR8</accession>
<dbReference type="InterPro" id="IPR003609">
    <property type="entry name" value="Pan_app"/>
</dbReference>
<keyword evidence="1 5" id="KW-0732">Signal</keyword>
<dbReference type="SUPFAM" id="SSF51110">
    <property type="entry name" value="alpha-D-mannose-specific plant lectins"/>
    <property type="match status" value="1"/>
</dbReference>
<evidence type="ECO:0000256" key="1">
    <source>
        <dbReference type="ARBA" id="ARBA00022729"/>
    </source>
</evidence>
<evidence type="ECO:0000313" key="8">
    <source>
        <dbReference type="EMBL" id="KAB1199481.1"/>
    </source>
</evidence>
<dbReference type="CDD" id="cd00054">
    <property type="entry name" value="EGF_CA"/>
    <property type="match status" value="1"/>
</dbReference>
<feature type="compositionally biased region" description="Acidic residues" evidence="4">
    <location>
        <begin position="538"/>
        <end position="550"/>
    </location>
</feature>
<dbReference type="SUPFAM" id="SSF56112">
    <property type="entry name" value="Protein kinase-like (PK-like)"/>
    <property type="match status" value="1"/>
</dbReference>
<evidence type="ECO:0000256" key="3">
    <source>
        <dbReference type="ARBA" id="ARBA00023180"/>
    </source>
</evidence>
<dbReference type="EMBL" id="RXIC02000460">
    <property type="protein sequence ID" value="KAB1199481.1"/>
    <property type="molecule type" value="Genomic_DNA"/>
</dbReference>
<feature type="domain" description="Apple" evidence="7">
    <location>
        <begin position="307"/>
        <end position="389"/>
    </location>
</feature>
<dbReference type="Gene3D" id="2.90.10.10">
    <property type="entry name" value="Bulb-type lectin domain"/>
    <property type="match status" value="1"/>
</dbReference>
<feature type="region of interest" description="Disordered" evidence="4">
    <location>
        <begin position="534"/>
        <end position="567"/>
    </location>
</feature>
<dbReference type="PROSITE" id="PS50927">
    <property type="entry name" value="BULB_LECTIN"/>
    <property type="match status" value="1"/>
</dbReference>
<dbReference type="InterPro" id="IPR036426">
    <property type="entry name" value="Bulb-type_lectin_dom_sf"/>
</dbReference>
<evidence type="ECO:0000259" key="6">
    <source>
        <dbReference type="PROSITE" id="PS50927"/>
    </source>
</evidence>
<feature type="compositionally biased region" description="Low complexity" evidence="4">
    <location>
        <begin position="557"/>
        <end position="567"/>
    </location>
</feature>
<dbReference type="PROSITE" id="PS50948">
    <property type="entry name" value="PAN"/>
    <property type="match status" value="1"/>
</dbReference>
<dbReference type="PANTHER" id="PTHR32444">
    <property type="entry name" value="BULB-TYPE LECTIN DOMAIN-CONTAINING PROTEIN"/>
    <property type="match status" value="1"/>
</dbReference>
<dbReference type="GO" id="GO:0004672">
    <property type="term" value="F:protein kinase activity"/>
    <property type="evidence" value="ECO:0007669"/>
    <property type="project" value="InterPro"/>
</dbReference>
<dbReference type="InterPro" id="IPR001480">
    <property type="entry name" value="Bulb-type_lectin_dom"/>
</dbReference>
<proteinExistence type="predicted"/>
<dbReference type="SMART" id="SM00108">
    <property type="entry name" value="B_lectin"/>
    <property type="match status" value="1"/>
</dbReference>
<dbReference type="CDD" id="cd01098">
    <property type="entry name" value="PAN_AP_plant"/>
    <property type="match status" value="1"/>
</dbReference>
<evidence type="ECO:0000259" key="7">
    <source>
        <dbReference type="PROSITE" id="PS50948"/>
    </source>
</evidence>
<dbReference type="InterPro" id="IPR011009">
    <property type="entry name" value="Kinase-like_dom_sf"/>
</dbReference>
<dbReference type="PROSITE" id="PS51257">
    <property type="entry name" value="PROKAR_LIPOPROTEIN"/>
    <property type="match status" value="1"/>
</dbReference>
<reference evidence="8 9" key="1">
    <citation type="journal article" date="2019" name="Plant Biotechnol. J.">
        <title>The red bayberry genome and genetic basis of sex determination.</title>
        <authorList>
            <person name="Jia H.M."/>
            <person name="Jia H.J."/>
            <person name="Cai Q.L."/>
            <person name="Wang Y."/>
            <person name="Zhao H.B."/>
            <person name="Yang W.F."/>
            <person name="Wang G.Y."/>
            <person name="Li Y.H."/>
            <person name="Zhan D.L."/>
            <person name="Shen Y.T."/>
            <person name="Niu Q.F."/>
            <person name="Chang L."/>
            <person name="Qiu J."/>
            <person name="Zhao L."/>
            <person name="Xie H.B."/>
            <person name="Fu W.Y."/>
            <person name="Jin J."/>
            <person name="Li X.W."/>
            <person name="Jiao Y."/>
            <person name="Zhou C.C."/>
            <person name="Tu T."/>
            <person name="Chai C.Y."/>
            <person name="Gao J.L."/>
            <person name="Fan L.J."/>
            <person name="van de Weg E."/>
            <person name="Wang J.Y."/>
            <person name="Gao Z.S."/>
        </authorList>
    </citation>
    <scope>NUCLEOTIDE SEQUENCE [LARGE SCALE GENOMIC DNA]</scope>
    <source>
        <tissue evidence="8">Leaves</tissue>
    </source>
</reference>
<keyword evidence="3" id="KW-0325">Glycoprotein</keyword>
<name>A0A6A1UGR8_9ROSI</name>
<dbReference type="Proteomes" id="UP000516437">
    <property type="component" value="Unassembled WGS sequence"/>
</dbReference>
<dbReference type="GO" id="GO:0048544">
    <property type="term" value="P:recognition of pollen"/>
    <property type="evidence" value="ECO:0007669"/>
    <property type="project" value="InterPro"/>
</dbReference>
<evidence type="ECO:0000256" key="4">
    <source>
        <dbReference type="SAM" id="MobiDB-lite"/>
    </source>
</evidence>
<dbReference type="Gene3D" id="1.10.510.10">
    <property type="entry name" value="Transferase(Phosphotransferase) domain 1"/>
    <property type="match status" value="1"/>
</dbReference>
<feature type="domain" description="Bulb-type lectin" evidence="6">
    <location>
        <begin position="1"/>
        <end position="117"/>
    </location>
</feature>
<dbReference type="Pfam" id="PF00954">
    <property type="entry name" value="S_locus_glycop"/>
    <property type="match status" value="1"/>
</dbReference>
<gene>
    <name evidence="8" type="ORF">CJ030_MR0G022774</name>
</gene>
<dbReference type="InterPro" id="IPR001245">
    <property type="entry name" value="Ser-Thr/Tyr_kinase_cat_dom"/>
</dbReference>
<dbReference type="PANTHER" id="PTHR32444:SF198">
    <property type="entry name" value="BULB-TYPE LECTIN DOMAIN-CONTAINING PROTEIN"/>
    <property type="match status" value="1"/>
</dbReference>
<dbReference type="Pfam" id="PF08276">
    <property type="entry name" value="PAN_2"/>
    <property type="match status" value="1"/>
</dbReference>
<dbReference type="Gene3D" id="3.30.200.20">
    <property type="entry name" value="Phosphorylase Kinase, domain 1"/>
    <property type="match status" value="1"/>
</dbReference>
<organism evidence="8 9">
    <name type="scientific">Morella rubra</name>
    <name type="common">Chinese bayberry</name>
    <dbReference type="NCBI Taxonomy" id="262757"/>
    <lineage>
        <taxon>Eukaryota</taxon>
        <taxon>Viridiplantae</taxon>
        <taxon>Streptophyta</taxon>
        <taxon>Embryophyta</taxon>
        <taxon>Tracheophyta</taxon>
        <taxon>Spermatophyta</taxon>
        <taxon>Magnoliopsida</taxon>
        <taxon>eudicotyledons</taxon>
        <taxon>Gunneridae</taxon>
        <taxon>Pentapetalae</taxon>
        <taxon>rosids</taxon>
        <taxon>fabids</taxon>
        <taxon>Fagales</taxon>
        <taxon>Myricaceae</taxon>
        <taxon>Morella</taxon>
    </lineage>
</organism>
<evidence type="ECO:0000313" key="9">
    <source>
        <dbReference type="Proteomes" id="UP000516437"/>
    </source>
</evidence>
<keyword evidence="2" id="KW-1015">Disulfide bond</keyword>
<dbReference type="AlphaFoldDB" id="A0A6A1UGR8"/>
<dbReference type="InterPro" id="IPR000858">
    <property type="entry name" value="S_locus_glycoprot_dom"/>
</dbReference>
<dbReference type="Pfam" id="PF01453">
    <property type="entry name" value="B_lectin"/>
    <property type="match status" value="1"/>
</dbReference>
<dbReference type="SMART" id="SM00473">
    <property type="entry name" value="PAN_AP"/>
    <property type="match status" value="1"/>
</dbReference>
<dbReference type="Pfam" id="PF07714">
    <property type="entry name" value="PK_Tyr_Ser-Thr"/>
    <property type="match status" value="1"/>
</dbReference>
<evidence type="ECO:0000256" key="2">
    <source>
        <dbReference type="ARBA" id="ARBA00023157"/>
    </source>
</evidence>
<evidence type="ECO:0000256" key="5">
    <source>
        <dbReference type="SAM" id="SignalP"/>
    </source>
</evidence>
<feature type="chain" id="PRO_5025505131" evidence="5">
    <location>
        <begin position="27"/>
        <end position="567"/>
    </location>
</feature>
<dbReference type="OrthoDB" id="1934880at2759"/>